<sequence length="226" mass="25698">MGNGVIKYIKYILKCVLNLIYSTGEKCILCGKNLEEGKVLCTNCIRDIKVCNNVVKLTHENYIFNCYSSVYYSGNVKELILKLKYKSEFISGKAFINYMMDTIDIHHIKFDIITYVPSSKKALKERGYNQGEYLAKLVAEKTNKKVVKVLEKSKKTKDQIGLTKNQRWENLKNSFKCVDINKIQGKNILLVDDVLTTGATTFYCSKEMILNGAKDVSILTVAKSTL</sequence>
<accession>A0A0A0IGK0</accession>
<dbReference type="Gene3D" id="3.40.50.2020">
    <property type="match status" value="1"/>
</dbReference>
<dbReference type="CDD" id="cd06223">
    <property type="entry name" value="PRTases_typeI"/>
    <property type="match status" value="1"/>
</dbReference>
<dbReference type="AlphaFoldDB" id="A0A0A0IGK0"/>
<proteinExistence type="inferred from homology"/>
<evidence type="ECO:0000256" key="1">
    <source>
        <dbReference type="ARBA" id="ARBA00008007"/>
    </source>
</evidence>
<dbReference type="RefSeq" id="WP_039259506.1">
    <property type="nucleotide sequence ID" value="NZ_JDRY01000034.1"/>
</dbReference>
<dbReference type="PANTHER" id="PTHR47505:SF1">
    <property type="entry name" value="DNA UTILIZATION PROTEIN YHGH"/>
    <property type="match status" value="1"/>
</dbReference>
<comment type="similarity">
    <text evidence="1">Belongs to the ComF/GntX family.</text>
</comment>
<dbReference type="SUPFAM" id="SSF53271">
    <property type="entry name" value="PRTase-like"/>
    <property type="match status" value="1"/>
</dbReference>
<reference evidence="2 3" key="1">
    <citation type="submission" date="2014-01" db="EMBL/GenBank/DDBJ databases">
        <title>Plasmidome dynamics in the species complex Clostridium novyi sensu lato converts strains of independent lineages into distinctly different pathogens.</title>
        <authorList>
            <person name="Skarin H."/>
            <person name="Segerman B."/>
        </authorList>
    </citation>
    <scope>NUCLEOTIDE SEQUENCE [LARGE SCALE GENOMIC DNA]</scope>
    <source>
        <strain evidence="2 3">DC5</strain>
    </source>
</reference>
<dbReference type="InterPro" id="IPR029057">
    <property type="entry name" value="PRTase-like"/>
</dbReference>
<dbReference type="PANTHER" id="PTHR47505">
    <property type="entry name" value="DNA UTILIZATION PROTEIN YHGH"/>
    <property type="match status" value="1"/>
</dbReference>
<organism evidence="2 3">
    <name type="scientific">Clostridium botulinum C/D str. DC5</name>
    <dbReference type="NCBI Taxonomy" id="1443128"/>
    <lineage>
        <taxon>Bacteria</taxon>
        <taxon>Bacillati</taxon>
        <taxon>Bacillota</taxon>
        <taxon>Clostridia</taxon>
        <taxon>Eubacteriales</taxon>
        <taxon>Clostridiaceae</taxon>
        <taxon>Clostridium</taxon>
    </lineage>
</organism>
<dbReference type="Proteomes" id="UP000030014">
    <property type="component" value="Unassembled WGS sequence"/>
</dbReference>
<comment type="caution">
    <text evidence="2">The sequence shown here is derived from an EMBL/GenBank/DDBJ whole genome shotgun (WGS) entry which is preliminary data.</text>
</comment>
<evidence type="ECO:0000313" key="2">
    <source>
        <dbReference type="EMBL" id="KGM99381.1"/>
    </source>
</evidence>
<evidence type="ECO:0000313" key="3">
    <source>
        <dbReference type="Proteomes" id="UP000030014"/>
    </source>
</evidence>
<dbReference type="InterPro" id="IPR000836">
    <property type="entry name" value="PRTase_dom"/>
</dbReference>
<gene>
    <name evidence="2" type="ORF">Z955_07400</name>
</gene>
<protein>
    <submittedName>
        <fullName evidence="2">Competence protein ComF</fullName>
    </submittedName>
</protein>
<name>A0A0A0IGK0_CLOBO</name>
<dbReference type="EMBL" id="JDRY01000034">
    <property type="protein sequence ID" value="KGM99381.1"/>
    <property type="molecule type" value="Genomic_DNA"/>
</dbReference>
<dbReference type="InterPro" id="IPR051910">
    <property type="entry name" value="ComF/GntX_DNA_util-trans"/>
</dbReference>